<dbReference type="SMART" id="SM01245">
    <property type="entry name" value="Jag_N"/>
    <property type="match status" value="1"/>
</dbReference>
<dbReference type="PANTHER" id="PTHR38032:SF1">
    <property type="entry name" value="RNA-BINDING PROTEIN KHPB N-TERMINAL DOMAIN-CONTAINING PROTEIN"/>
    <property type="match status" value="1"/>
</dbReference>
<evidence type="ECO:0000259" key="1">
    <source>
        <dbReference type="SMART" id="SM01245"/>
    </source>
</evidence>
<accession>A0A1H9TQW4</accession>
<dbReference type="Pfam" id="PF20250">
    <property type="entry name" value="FapA_N"/>
    <property type="match status" value="1"/>
</dbReference>
<dbReference type="Gene3D" id="3.30.30.80">
    <property type="entry name" value="probable RNA-binding protein from clostridium symbiosum atcc 14940"/>
    <property type="match status" value="1"/>
</dbReference>
<keyword evidence="3" id="KW-1185">Reference proteome</keyword>
<name>A0A1H9TQW4_9BACI</name>
<dbReference type="Pfam" id="PF03961">
    <property type="entry name" value="FapA"/>
    <property type="match status" value="1"/>
</dbReference>
<dbReference type="InterPro" id="IPR046866">
    <property type="entry name" value="FapA_N"/>
</dbReference>
<dbReference type="RefSeq" id="WP_089742079.1">
    <property type="nucleotide sequence ID" value="NZ_FOGL01000014.1"/>
</dbReference>
<dbReference type="Pfam" id="PF14804">
    <property type="entry name" value="Jag_N"/>
    <property type="match status" value="1"/>
</dbReference>
<dbReference type="EMBL" id="FOGL01000014">
    <property type="protein sequence ID" value="SER99043.1"/>
    <property type="molecule type" value="Genomic_DNA"/>
</dbReference>
<dbReference type="STRING" id="531814.SAMN04487944_114109"/>
<organism evidence="2 3">
    <name type="scientific">Gracilibacillus ureilyticus</name>
    <dbReference type="NCBI Taxonomy" id="531814"/>
    <lineage>
        <taxon>Bacteria</taxon>
        <taxon>Bacillati</taxon>
        <taxon>Bacillota</taxon>
        <taxon>Bacilli</taxon>
        <taxon>Bacillales</taxon>
        <taxon>Bacillaceae</taxon>
        <taxon>Gracilibacillus</taxon>
    </lineage>
</organism>
<dbReference type="OrthoDB" id="1279at2"/>
<dbReference type="InterPro" id="IPR005646">
    <property type="entry name" value="FapA"/>
</dbReference>
<feature type="domain" description="RNA-binding protein KhpB N-terminal" evidence="1">
    <location>
        <begin position="5"/>
        <end position="56"/>
    </location>
</feature>
<evidence type="ECO:0000313" key="3">
    <source>
        <dbReference type="Proteomes" id="UP000199687"/>
    </source>
</evidence>
<dbReference type="InterPro" id="IPR038247">
    <property type="entry name" value="Jag_N_dom_sf"/>
</dbReference>
<proteinExistence type="predicted"/>
<gene>
    <name evidence="2" type="ORF">SAMN04487944_114109</name>
</gene>
<dbReference type="AlphaFoldDB" id="A0A1H9TQW4"/>
<dbReference type="InterPro" id="IPR032782">
    <property type="entry name" value="KhpB_N"/>
</dbReference>
<dbReference type="Proteomes" id="UP000199687">
    <property type="component" value="Unassembled WGS sequence"/>
</dbReference>
<dbReference type="InterPro" id="IPR046865">
    <property type="entry name" value="FapA_b_solenoid"/>
</dbReference>
<sequence length="687" mass="75102">MNHIISKGKSVEEAVERGLLLMDAAREEVNIEIIQDSTGGFLGLRKKPAIVKISLSAKKNGEESNTQSEEPLLEEMIDSLEELSEPEVRPAPVNKSHSIGKNDAEIASVNNNRLYIKSDDSKHFATISIGEGISFFKNGQLISDKSVIVSPKDDYRLEYESYEEKPTSWTVVVSKDKLEAILEVKPGEVILRNLKNVPPGDHIALELEESVKPVNSLTREQIIEQLKNDNVTFGLNEKAIQHAIESKNNGKFVVAVGKEPKHGLDAELEVKVPVNTENGLVEDEHGNVNFRDTTIIPNVEVGTIIAILHPSIPGLPGMSVLGEELAAKQPKDLRVISGSGTNILEDKIISTESGRPVIEQRGRTVKAMIMAKLVHDGNVNLSSGNIRFSGDIDILGEVEENMTVEAGGDIFIHKAVSEAVLTASKSIITKGNVFNSNLTAGKHNLLIMELGHILRILDKHMDKMLQNIQQLTTAKAYKSNELLSKGLKPLIILLLEKKFRDFKTQAKRYVDIVGKAADFIEEPEWKTVAVELKALFLTLSNQVVSLDKLERLQELMKELASSTEADVEPNSYITLANVTNSKIYSSGNVTIIGKGCINSKVHSGGKLNISGILRGGEVYGRLGINVGEVGTVTGTKTVLSVPEDQSIIIMKAHEGTIIRIGDAIRPVVKETTFIKAKLDKEGQVVFG</sequence>
<reference evidence="2 3" key="1">
    <citation type="submission" date="2016-10" db="EMBL/GenBank/DDBJ databases">
        <authorList>
            <person name="de Groot N.N."/>
        </authorList>
    </citation>
    <scope>NUCLEOTIDE SEQUENCE [LARGE SCALE GENOMIC DNA]</scope>
    <source>
        <strain evidence="2 3">CGMCC 1.7727</strain>
    </source>
</reference>
<evidence type="ECO:0000313" key="2">
    <source>
        <dbReference type="EMBL" id="SER99043.1"/>
    </source>
</evidence>
<dbReference type="PANTHER" id="PTHR38032">
    <property type="entry name" value="POLYMERASE-RELATED"/>
    <property type="match status" value="1"/>
</dbReference>
<protein>
    <recommendedName>
        <fullName evidence="1">RNA-binding protein KhpB N-terminal domain-containing protein</fullName>
    </recommendedName>
</protein>